<dbReference type="Gene3D" id="3.40.50.150">
    <property type="entry name" value="Vaccinia Virus protein VP39"/>
    <property type="match status" value="1"/>
</dbReference>
<sequence length="288" mass="31904">MLDRSGRRSLLSNAPADARAAGYRYFANLLALRARKLPRDVVGERVESTFRDLCRELEPTVSLEIGAHEARFSRWIKADVPTARAIAFEANPHVHEKYAESHADSGVEYLHLAISQTDGPVELGIPREFHNEAKGRRYKKPRTNRMASIASHVLAEEVETVTVPSTPLDSFLEVSDDDVVVAWIDVEGASGPVLSSGAKVLSRASLVYIEVESEPLWDGQWLDDDVARFFGDCGLVPVLRDNQRPHQYNVVFASAELAAQPRMARLCNAIYRRAGASAQTARKPGKRS</sequence>
<dbReference type="NCBIfam" id="TIGR01444">
    <property type="entry name" value="fkbM_fam"/>
    <property type="match status" value="1"/>
</dbReference>
<dbReference type="EMBL" id="QXGH01000011">
    <property type="protein sequence ID" value="RHW27934.1"/>
    <property type="molecule type" value="Genomic_DNA"/>
</dbReference>
<keyword evidence="2" id="KW-0808">Transferase</keyword>
<evidence type="ECO:0000313" key="2">
    <source>
        <dbReference type="EMBL" id="RHW27934.1"/>
    </source>
</evidence>
<protein>
    <submittedName>
        <fullName evidence="2">FkbM family methyltransferase</fullName>
    </submittedName>
</protein>
<reference evidence="2 3" key="1">
    <citation type="submission" date="2018-09" db="EMBL/GenBank/DDBJ databases">
        <title>Genome sequencing of Nocardioides immobilis CCTCC AB 2017083 for comparison to Nocardioides silvaticus.</title>
        <authorList>
            <person name="Li C."/>
            <person name="Wang G."/>
        </authorList>
    </citation>
    <scope>NUCLEOTIDE SEQUENCE [LARGE SCALE GENOMIC DNA]</scope>
    <source>
        <strain evidence="2 3">CCTCC AB 2017083</strain>
    </source>
</reference>
<dbReference type="InterPro" id="IPR029063">
    <property type="entry name" value="SAM-dependent_MTases_sf"/>
</dbReference>
<dbReference type="GO" id="GO:0032259">
    <property type="term" value="P:methylation"/>
    <property type="evidence" value="ECO:0007669"/>
    <property type="project" value="UniProtKB-KW"/>
</dbReference>
<dbReference type="PANTHER" id="PTHR36973">
    <property type="entry name" value="SLL1456 PROTEIN-RELATED"/>
    <property type="match status" value="1"/>
</dbReference>
<dbReference type="Proteomes" id="UP000283644">
    <property type="component" value="Unassembled WGS sequence"/>
</dbReference>
<dbReference type="AlphaFoldDB" id="A0A417Y625"/>
<feature type="domain" description="Methyltransferase FkbM" evidence="1">
    <location>
        <begin position="64"/>
        <end position="234"/>
    </location>
</feature>
<gene>
    <name evidence="2" type="ORF">D0Z08_06520</name>
</gene>
<dbReference type="SUPFAM" id="SSF53335">
    <property type="entry name" value="S-adenosyl-L-methionine-dependent methyltransferases"/>
    <property type="match status" value="1"/>
</dbReference>
<evidence type="ECO:0000259" key="1">
    <source>
        <dbReference type="Pfam" id="PF05050"/>
    </source>
</evidence>
<dbReference type="PANTHER" id="PTHR36973:SF4">
    <property type="entry name" value="NODULATION PROTEIN"/>
    <property type="match status" value="1"/>
</dbReference>
<proteinExistence type="predicted"/>
<evidence type="ECO:0000313" key="3">
    <source>
        <dbReference type="Proteomes" id="UP000283644"/>
    </source>
</evidence>
<organism evidence="2 3">
    <name type="scientific">Nocardioides immobilis</name>
    <dbReference type="NCBI Taxonomy" id="2049295"/>
    <lineage>
        <taxon>Bacteria</taxon>
        <taxon>Bacillati</taxon>
        <taxon>Actinomycetota</taxon>
        <taxon>Actinomycetes</taxon>
        <taxon>Propionibacteriales</taxon>
        <taxon>Nocardioidaceae</taxon>
        <taxon>Nocardioides</taxon>
    </lineage>
</organism>
<accession>A0A417Y625</accession>
<keyword evidence="2" id="KW-0489">Methyltransferase</keyword>
<dbReference type="Pfam" id="PF05050">
    <property type="entry name" value="Methyltransf_21"/>
    <property type="match status" value="1"/>
</dbReference>
<keyword evidence="3" id="KW-1185">Reference proteome</keyword>
<dbReference type="InterPro" id="IPR006342">
    <property type="entry name" value="FkbM_mtfrase"/>
</dbReference>
<name>A0A417Y625_9ACTN</name>
<dbReference type="InterPro" id="IPR053188">
    <property type="entry name" value="FkbM_Methyltransferase"/>
</dbReference>
<dbReference type="GO" id="GO:0008171">
    <property type="term" value="F:O-methyltransferase activity"/>
    <property type="evidence" value="ECO:0007669"/>
    <property type="project" value="TreeGrafter"/>
</dbReference>
<dbReference type="OrthoDB" id="3778321at2"/>
<comment type="caution">
    <text evidence="2">The sequence shown here is derived from an EMBL/GenBank/DDBJ whole genome shotgun (WGS) entry which is preliminary data.</text>
</comment>